<reference evidence="1" key="1">
    <citation type="submission" date="2020-03" db="EMBL/GenBank/DDBJ databases">
        <title>Development of an integrated pest management strategy to control Xanthomonas campestris pv. campestris using bacteriophages.</title>
        <authorList>
            <person name="Holtappels D."/>
            <person name="Lavigne R."/>
            <person name="Wagemans J."/>
        </authorList>
    </citation>
    <scope>NUCLEOTIDE SEQUENCE</scope>
</reference>
<gene>
    <name evidence="1" type="ORF">XccvBFoX3_gp78</name>
</gene>
<dbReference type="Proteomes" id="UP000671940">
    <property type="component" value="Segment"/>
</dbReference>
<protein>
    <submittedName>
        <fullName evidence="1">Uncharacterized protein</fullName>
    </submittedName>
</protein>
<keyword evidence="2" id="KW-1185">Reference proteome</keyword>
<name>A0A858NPK4_9CAUD</name>
<evidence type="ECO:0000313" key="1">
    <source>
        <dbReference type="EMBL" id="QJB21978.1"/>
    </source>
</evidence>
<sequence>MILSLLDERVQLRLKLLGPSRHPCPGRGT</sequence>
<dbReference type="EMBL" id="MT161383">
    <property type="protein sequence ID" value="QJB21978.1"/>
    <property type="molecule type" value="Genomic_DNA"/>
</dbReference>
<proteinExistence type="predicted"/>
<evidence type="ECO:0000313" key="2">
    <source>
        <dbReference type="Proteomes" id="UP000671940"/>
    </source>
</evidence>
<accession>A0A858NPK4</accession>
<organism evidence="1 2">
    <name type="scientific">Xanthomonas phage FoX3</name>
    <dbReference type="NCBI Taxonomy" id="2723899"/>
    <lineage>
        <taxon>Viruses</taxon>
        <taxon>Duplodnaviria</taxon>
        <taxon>Heunggongvirae</taxon>
        <taxon>Uroviricota</taxon>
        <taxon>Caudoviricetes</taxon>
        <taxon>Foxunavirus</taxon>
        <taxon>Foxunavirus fox3</taxon>
    </lineage>
</organism>